<sequence length="336" mass="37875">MGPRGCVMQGWRLYVMAGVCVAALLLWLLLGLEKQQPDPRPTALPQGRFVRSVGGDIQRRPRSELRTQPPRVLCLVVTSPQYHQGRARHLRATWGKEGSGACPNTVFLTTAPDDILQNVIISNFSRYEDLWGKVLEGLMSLNTSAADWFLKADDDTFLIYPHLLSLLAPLDPSKALYLGLPLVYRPEGGEEVTYMSGGAGYVLSRAALVRLQAAHAPARCRNPGHTRYEDVNMGYCMADLGVREVDTRDALNRPRFLPYPPWRLLQPHPSPDLTWLTNFSKYKFHFGAQSLSDRVVSFHEIRDPVDFYLLQYLVYDLRLLPQGSSRPFTPSKTPPQ</sequence>
<dbReference type="Gene3D" id="3.90.550.50">
    <property type="match status" value="1"/>
</dbReference>
<dbReference type="GO" id="GO:0016020">
    <property type="term" value="C:membrane"/>
    <property type="evidence" value="ECO:0007669"/>
    <property type="project" value="UniProtKB-SubCell"/>
</dbReference>
<keyword evidence="10 12" id="KW-1133">Transmembrane helix</keyword>
<dbReference type="GO" id="GO:0000166">
    <property type="term" value="F:nucleotide binding"/>
    <property type="evidence" value="ECO:0007669"/>
    <property type="project" value="UniProtKB-KW"/>
</dbReference>
<dbReference type="InterPro" id="IPR026050">
    <property type="entry name" value="C1GALT1/C1GALT1_chp1"/>
</dbReference>
<dbReference type="InterPro" id="IPR003378">
    <property type="entry name" value="Fringe-like_glycosylTrfase"/>
</dbReference>
<proteinExistence type="inferred from homology"/>
<dbReference type="OrthoDB" id="414175at2759"/>
<name>A0A8J5CW90_CHIOP</name>
<comment type="caution">
    <text evidence="14">The sequence shown here is derived from an EMBL/GenBank/DDBJ whole genome shotgun (WGS) entry which is preliminary data.</text>
</comment>
<evidence type="ECO:0000256" key="2">
    <source>
        <dbReference type="ARBA" id="ARBA00004922"/>
    </source>
</evidence>
<evidence type="ECO:0000313" key="14">
    <source>
        <dbReference type="EMBL" id="KAG0723136.1"/>
    </source>
</evidence>
<evidence type="ECO:0000256" key="3">
    <source>
        <dbReference type="ARBA" id="ARBA00006462"/>
    </source>
</evidence>
<dbReference type="EMBL" id="JACEEZ010008594">
    <property type="protein sequence ID" value="KAG0723136.1"/>
    <property type="molecule type" value="Genomic_DNA"/>
</dbReference>
<dbReference type="PANTHER" id="PTHR23033:SF14">
    <property type="entry name" value="GLYCOPROTEIN-N-ACETYLGALACTOSAMINE 3-BETA-GALACTOSYLTRANSFERASE 1-RELATED"/>
    <property type="match status" value="1"/>
</dbReference>
<keyword evidence="7 12" id="KW-0812">Transmembrane</keyword>
<keyword evidence="9" id="KW-0735">Signal-anchor</keyword>
<gene>
    <name evidence="14" type="primary">C1GalTA_5</name>
    <name evidence="14" type="ORF">GWK47_043212</name>
</gene>
<dbReference type="GO" id="GO:0016263">
    <property type="term" value="F:glycoprotein-N-acetylgalactosamine 3-beta-galactosyltransferase activity"/>
    <property type="evidence" value="ECO:0007669"/>
    <property type="project" value="UniProtKB-EC"/>
</dbReference>
<comment type="pathway">
    <text evidence="2">Protein modification; protein glycosylation.</text>
</comment>
<evidence type="ECO:0000256" key="9">
    <source>
        <dbReference type="ARBA" id="ARBA00022968"/>
    </source>
</evidence>
<reference evidence="14" key="1">
    <citation type="submission" date="2020-07" db="EMBL/GenBank/DDBJ databases">
        <title>The High-quality genome of the commercially important snow crab, Chionoecetes opilio.</title>
        <authorList>
            <person name="Jeong J.-H."/>
            <person name="Ryu S."/>
        </authorList>
    </citation>
    <scope>NUCLEOTIDE SEQUENCE</scope>
    <source>
        <strain evidence="14">MADBK_172401_WGS</strain>
        <tissue evidence="14">Digestive gland</tissue>
    </source>
</reference>
<evidence type="ECO:0000256" key="12">
    <source>
        <dbReference type="SAM" id="Phobius"/>
    </source>
</evidence>
<protein>
    <recommendedName>
        <fullName evidence="4">N-acetylgalactosaminide beta-1,3-galactosyltransferase</fullName>
        <ecNumber evidence="4">2.4.1.122</ecNumber>
    </recommendedName>
</protein>
<keyword evidence="11 12" id="KW-0472">Membrane</keyword>
<evidence type="ECO:0000313" key="15">
    <source>
        <dbReference type="Proteomes" id="UP000770661"/>
    </source>
</evidence>
<feature type="transmembrane region" description="Helical" evidence="12">
    <location>
        <begin position="12"/>
        <end position="32"/>
    </location>
</feature>
<comment type="similarity">
    <text evidence="3">Belongs to the glycosyltransferase 31 family. Beta3-Gal-T subfamily.</text>
</comment>
<dbReference type="PANTHER" id="PTHR23033">
    <property type="entry name" value="BETA1,3-GALACTOSYLTRANSFERASE"/>
    <property type="match status" value="1"/>
</dbReference>
<keyword evidence="6" id="KW-0808">Transferase</keyword>
<dbReference type="EC" id="2.4.1.122" evidence="4"/>
<comment type="subcellular location">
    <subcellularLocation>
        <location evidence="1">Membrane</location>
        <topology evidence="1">Single-pass type II membrane protein</topology>
    </subcellularLocation>
</comment>
<accession>A0A8J5CW90</accession>
<evidence type="ECO:0000256" key="7">
    <source>
        <dbReference type="ARBA" id="ARBA00022692"/>
    </source>
</evidence>
<evidence type="ECO:0000256" key="11">
    <source>
        <dbReference type="ARBA" id="ARBA00023136"/>
    </source>
</evidence>
<evidence type="ECO:0000256" key="1">
    <source>
        <dbReference type="ARBA" id="ARBA00004606"/>
    </source>
</evidence>
<organism evidence="14 15">
    <name type="scientific">Chionoecetes opilio</name>
    <name type="common">Atlantic snow crab</name>
    <name type="synonym">Cancer opilio</name>
    <dbReference type="NCBI Taxonomy" id="41210"/>
    <lineage>
        <taxon>Eukaryota</taxon>
        <taxon>Metazoa</taxon>
        <taxon>Ecdysozoa</taxon>
        <taxon>Arthropoda</taxon>
        <taxon>Crustacea</taxon>
        <taxon>Multicrustacea</taxon>
        <taxon>Malacostraca</taxon>
        <taxon>Eumalacostraca</taxon>
        <taxon>Eucarida</taxon>
        <taxon>Decapoda</taxon>
        <taxon>Pleocyemata</taxon>
        <taxon>Brachyura</taxon>
        <taxon>Eubrachyura</taxon>
        <taxon>Majoidea</taxon>
        <taxon>Majidae</taxon>
        <taxon>Chionoecetes</taxon>
    </lineage>
</organism>
<keyword evidence="15" id="KW-1185">Reference proteome</keyword>
<evidence type="ECO:0000256" key="6">
    <source>
        <dbReference type="ARBA" id="ARBA00022679"/>
    </source>
</evidence>
<evidence type="ECO:0000256" key="4">
    <source>
        <dbReference type="ARBA" id="ARBA00012557"/>
    </source>
</evidence>
<keyword evidence="8" id="KW-0547">Nucleotide-binding</keyword>
<dbReference type="Proteomes" id="UP000770661">
    <property type="component" value="Unassembled WGS sequence"/>
</dbReference>
<evidence type="ECO:0000256" key="10">
    <source>
        <dbReference type="ARBA" id="ARBA00022989"/>
    </source>
</evidence>
<feature type="domain" description="Fringe-like glycosyltransferase" evidence="13">
    <location>
        <begin position="70"/>
        <end position="244"/>
    </location>
</feature>
<dbReference type="Pfam" id="PF02434">
    <property type="entry name" value="Fringe"/>
    <property type="match status" value="1"/>
</dbReference>
<evidence type="ECO:0000256" key="8">
    <source>
        <dbReference type="ARBA" id="ARBA00022741"/>
    </source>
</evidence>
<keyword evidence="5" id="KW-0328">Glycosyltransferase</keyword>
<dbReference type="AlphaFoldDB" id="A0A8J5CW90"/>
<evidence type="ECO:0000256" key="5">
    <source>
        <dbReference type="ARBA" id="ARBA00022676"/>
    </source>
</evidence>
<evidence type="ECO:0000259" key="13">
    <source>
        <dbReference type="Pfam" id="PF02434"/>
    </source>
</evidence>